<evidence type="ECO:0000313" key="3">
    <source>
        <dbReference type="EMBL" id="EKF41403.1"/>
    </source>
</evidence>
<proteinExistence type="inferred from homology"/>
<comment type="similarity">
    <text evidence="1">Belongs to the short-chain dehydrogenases/reductases (SDR) family.</text>
</comment>
<dbReference type="EMBL" id="AMSI01000011">
    <property type="protein sequence ID" value="EKF41403.1"/>
    <property type="molecule type" value="Genomic_DNA"/>
</dbReference>
<evidence type="ECO:0000313" key="4">
    <source>
        <dbReference type="Proteomes" id="UP000007374"/>
    </source>
</evidence>
<evidence type="ECO:0000259" key="2">
    <source>
        <dbReference type="SMART" id="SM00822"/>
    </source>
</evidence>
<reference evidence="3 4" key="1">
    <citation type="journal article" date="2012" name="J. Bacteriol.">
        <title>Genome Sequence of Nitratireductor indicus Type Strain C115.</title>
        <authorList>
            <person name="Lai Q."/>
            <person name="Li G."/>
            <person name="Yu Z."/>
            <person name="Shao Z."/>
        </authorList>
    </citation>
    <scope>NUCLEOTIDE SEQUENCE [LARGE SCALE GENOMIC DNA]</scope>
    <source>
        <strain evidence="3 4">C115</strain>
    </source>
</reference>
<dbReference type="AlphaFoldDB" id="K2N1P2"/>
<protein>
    <submittedName>
        <fullName evidence="3">Short chain dehydrogenase</fullName>
    </submittedName>
</protein>
<accession>K2N1P2</accession>
<evidence type="ECO:0000256" key="1">
    <source>
        <dbReference type="ARBA" id="ARBA00006484"/>
    </source>
</evidence>
<dbReference type="SUPFAM" id="SSF51735">
    <property type="entry name" value="NAD(P)-binding Rossmann-fold domains"/>
    <property type="match status" value="1"/>
</dbReference>
<sequence>MTTANSAPLEGRVIAVTGAAGGIGRGIARAILEAGGRVALLDLPGSSLADAAAGLNAGDAVTMAEADVTDAQSLDAAFAKVVAAMGRLDGLVNNAGVVRLGPADGLKGSDIDLEMAVNVKGVLLAAQAAARRFGPEGGAIVNIASNAGKVGYPNMAGYNASKAAVINLTRSLSLEWAARNINVNAVCPGGVATDMLKTVADFIVGGDAEKSEEMMKNMVPSQLGRHIQPVEVGRVVAFLLSDTAKIIRGQAITIDGGDTPY</sequence>
<dbReference type="RefSeq" id="WP_009451423.1">
    <property type="nucleotide sequence ID" value="NZ_AMSI01000011.1"/>
</dbReference>
<dbReference type="OrthoDB" id="9785826at2"/>
<dbReference type="CDD" id="cd05233">
    <property type="entry name" value="SDR_c"/>
    <property type="match status" value="1"/>
</dbReference>
<organism evidence="3 4">
    <name type="scientific">Nitratireductor indicus C115</name>
    <dbReference type="NCBI Taxonomy" id="1231190"/>
    <lineage>
        <taxon>Bacteria</taxon>
        <taxon>Pseudomonadati</taxon>
        <taxon>Pseudomonadota</taxon>
        <taxon>Alphaproteobacteria</taxon>
        <taxon>Hyphomicrobiales</taxon>
        <taxon>Phyllobacteriaceae</taxon>
        <taxon>Nitratireductor</taxon>
    </lineage>
</organism>
<dbReference type="InterPro" id="IPR002347">
    <property type="entry name" value="SDR_fam"/>
</dbReference>
<dbReference type="FunFam" id="3.40.50.720:FF:000084">
    <property type="entry name" value="Short-chain dehydrogenase reductase"/>
    <property type="match status" value="1"/>
</dbReference>
<dbReference type="STRING" id="721133.SAMN05216176_11175"/>
<dbReference type="InterPro" id="IPR036291">
    <property type="entry name" value="NAD(P)-bd_dom_sf"/>
</dbReference>
<dbReference type="PATRIC" id="fig|1231190.3.peg.3345"/>
<comment type="caution">
    <text evidence="3">The sequence shown here is derived from an EMBL/GenBank/DDBJ whole genome shotgun (WGS) entry which is preliminary data.</text>
</comment>
<dbReference type="Proteomes" id="UP000007374">
    <property type="component" value="Unassembled WGS sequence"/>
</dbReference>
<dbReference type="PRINTS" id="PR00081">
    <property type="entry name" value="GDHRDH"/>
</dbReference>
<feature type="domain" description="Ketoreductase" evidence="2">
    <location>
        <begin position="12"/>
        <end position="184"/>
    </location>
</feature>
<dbReference type="InterPro" id="IPR020904">
    <property type="entry name" value="Sc_DH/Rdtase_CS"/>
</dbReference>
<dbReference type="SMART" id="SM00822">
    <property type="entry name" value="PKS_KR"/>
    <property type="match status" value="1"/>
</dbReference>
<dbReference type="eggNOG" id="COG1028">
    <property type="taxonomic scope" value="Bacteria"/>
</dbReference>
<keyword evidence="4" id="KW-1185">Reference proteome</keyword>
<dbReference type="GO" id="GO:0016616">
    <property type="term" value="F:oxidoreductase activity, acting on the CH-OH group of donors, NAD or NADP as acceptor"/>
    <property type="evidence" value="ECO:0007669"/>
    <property type="project" value="TreeGrafter"/>
</dbReference>
<gene>
    <name evidence="3" type="ORF">NA8A_16166</name>
</gene>
<dbReference type="PRINTS" id="PR00080">
    <property type="entry name" value="SDRFAMILY"/>
</dbReference>
<dbReference type="InterPro" id="IPR057326">
    <property type="entry name" value="KR_dom"/>
</dbReference>
<dbReference type="Pfam" id="PF13561">
    <property type="entry name" value="adh_short_C2"/>
    <property type="match status" value="1"/>
</dbReference>
<dbReference type="Gene3D" id="3.40.50.720">
    <property type="entry name" value="NAD(P)-binding Rossmann-like Domain"/>
    <property type="match status" value="1"/>
</dbReference>
<dbReference type="PANTHER" id="PTHR42760">
    <property type="entry name" value="SHORT-CHAIN DEHYDROGENASES/REDUCTASES FAMILY MEMBER"/>
    <property type="match status" value="1"/>
</dbReference>
<name>K2N1P2_9HYPH</name>
<dbReference type="PROSITE" id="PS00061">
    <property type="entry name" value="ADH_SHORT"/>
    <property type="match status" value="1"/>
</dbReference>